<organism evidence="3 4">
    <name type="scientific">Flavobacterium franklandianum</name>
    <dbReference type="NCBI Taxonomy" id="2594430"/>
    <lineage>
        <taxon>Bacteria</taxon>
        <taxon>Pseudomonadati</taxon>
        <taxon>Bacteroidota</taxon>
        <taxon>Flavobacteriia</taxon>
        <taxon>Flavobacteriales</taxon>
        <taxon>Flavobacteriaceae</taxon>
        <taxon>Flavobacterium</taxon>
    </lineage>
</organism>
<evidence type="ECO:0000313" key="3">
    <source>
        <dbReference type="EMBL" id="TRX16572.1"/>
    </source>
</evidence>
<feature type="region of interest" description="Disordered" evidence="2">
    <location>
        <begin position="71"/>
        <end position="93"/>
    </location>
</feature>
<dbReference type="Pfam" id="PF01809">
    <property type="entry name" value="YidD"/>
    <property type="match status" value="1"/>
</dbReference>
<dbReference type="EMBL" id="VJZR01000012">
    <property type="protein sequence ID" value="TRX16572.1"/>
    <property type="molecule type" value="Genomic_DNA"/>
</dbReference>
<dbReference type="GO" id="GO:0005886">
    <property type="term" value="C:plasma membrane"/>
    <property type="evidence" value="ECO:0007669"/>
    <property type="project" value="UniProtKB-SubCell"/>
</dbReference>
<dbReference type="PANTHER" id="PTHR33383:SF1">
    <property type="entry name" value="MEMBRANE PROTEIN INSERTION EFFICIENCY FACTOR-RELATED"/>
    <property type="match status" value="1"/>
</dbReference>
<evidence type="ECO:0000313" key="4">
    <source>
        <dbReference type="Proteomes" id="UP000318585"/>
    </source>
</evidence>
<protein>
    <recommendedName>
        <fullName evidence="1">Putative membrane protein insertion efficiency factor</fullName>
    </recommendedName>
</protein>
<dbReference type="Proteomes" id="UP000318585">
    <property type="component" value="Unassembled WGS sequence"/>
</dbReference>
<dbReference type="SMART" id="SM01234">
    <property type="entry name" value="Haemolytic"/>
    <property type="match status" value="1"/>
</dbReference>
<gene>
    <name evidence="3" type="primary">yidD</name>
    <name evidence="3" type="ORF">FNW17_12480</name>
</gene>
<keyword evidence="1" id="KW-0472">Membrane</keyword>
<comment type="caution">
    <text evidence="3">The sequence shown here is derived from an EMBL/GenBank/DDBJ whole genome shotgun (WGS) entry which is preliminary data.</text>
</comment>
<dbReference type="NCBIfam" id="TIGR00278">
    <property type="entry name" value="membrane protein insertion efficiency factor YidD"/>
    <property type="match status" value="1"/>
</dbReference>
<reference evidence="3 4" key="1">
    <citation type="submission" date="2019-07" db="EMBL/GenBank/DDBJ databases">
        <title>Novel species of Flavobacterium.</title>
        <authorList>
            <person name="Liu Q."/>
            <person name="Xin Y.-H."/>
        </authorList>
    </citation>
    <scope>NUCLEOTIDE SEQUENCE [LARGE SCALE GENOMIC DNA]</scope>
    <source>
        <strain evidence="3 4">LB3P56</strain>
    </source>
</reference>
<dbReference type="AlphaFoldDB" id="A0A553C834"/>
<sequence>MLKKILIFPFVILVRFYQSAISPFTPSTCRFEPTCSSYMVEALQKHGLFYGGFLGIKRILSCHPWGKTGYDPVPSKPHSSQSVETKNKCSHKH</sequence>
<evidence type="ECO:0000256" key="2">
    <source>
        <dbReference type="SAM" id="MobiDB-lite"/>
    </source>
</evidence>
<comment type="subcellular location">
    <subcellularLocation>
        <location evidence="1">Cell membrane</location>
        <topology evidence="1">Peripheral membrane protein</topology>
        <orientation evidence="1">Cytoplasmic side</orientation>
    </subcellularLocation>
</comment>
<comment type="similarity">
    <text evidence="1">Belongs to the UPF0161 family.</text>
</comment>
<keyword evidence="1" id="KW-1003">Cell membrane</keyword>
<evidence type="ECO:0000256" key="1">
    <source>
        <dbReference type="HAMAP-Rule" id="MF_00386"/>
    </source>
</evidence>
<proteinExistence type="inferred from homology"/>
<keyword evidence="4" id="KW-1185">Reference proteome</keyword>
<name>A0A553C834_9FLAO</name>
<dbReference type="PANTHER" id="PTHR33383">
    <property type="entry name" value="MEMBRANE PROTEIN INSERTION EFFICIENCY FACTOR-RELATED"/>
    <property type="match status" value="1"/>
</dbReference>
<dbReference type="HAMAP" id="MF_00386">
    <property type="entry name" value="UPF0161_YidD"/>
    <property type="match status" value="1"/>
</dbReference>
<accession>A0A553C834</accession>
<dbReference type="InterPro" id="IPR002696">
    <property type="entry name" value="Membr_insert_effic_factor_YidD"/>
</dbReference>
<dbReference type="OrthoDB" id="9801753at2"/>
<dbReference type="RefSeq" id="WP_143391674.1">
    <property type="nucleotide sequence ID" value="NZ_VJZQ01000028.1"/>
</dbReference>
<comment type="function">
    <text evidence="1">Could be involved in insertion of integral membrane proteins into the membrane.</text>
</comment>